<dbReference type="InterPro" id="IPR001764">
    <property type="entry name" value="Glyco_hydro_3_N"/>
</dbReference>
<dbReference type="InterPro" id="IPR002772">
    <property type="entry name" value="Glyco_hydro_3_C"/>
</dbReference>
<gene>
    <name evidence="4" type="ORF">BO225_02045</name>
</gene>
<evidence type="ECO:0000256" key="2">
    <source>
        <dbReference type="ARBA" id="ARBA00022801"/>
    </source>
</evidence>
<dbReference type="InterPro" id="IPR013783">
    <property type="entry name" value="Ig-like_fold"/>
</dbReference>
<protein>
    <recommendedName>
        <fullName evidence="3">Fibronectin type III-like domain-containing protein</fullName>
    </recommendedName>
</protein>
<comment type="caution">
    <text evidence="4">The sequence shown here is derived from an EMBL/GenBank/DDBJ whole genome shotgun (WGS) entry which is preliminary data.</text>
</comment>
<dbReference type="PRINTS" id="PR00133">
    <property type="entry name" value="GLHYDRLASE3"/>
</dbReference>
<dbReference type="RefSeq" id="WP_076340620.1">
    <property type="nucleotide sequence ID" value="NZ_CANTAN010000001.1"/>
</dbReference>
<dbReference type="GO" id="GO:0009251">
    <property type="term" value="P:glucan catabolic process"/>
    <property type="evidence" value="ECO:0007669"/>
    <property type="project" value="TreeGrafter"/>
</dbReference>
<evidence type="ECO:0000313" key="4">
    <source>
        <dbReference type="EMBL" id="OLU47647.1"/>
    </source>
</evidence>
<dbReference type="Gene3D" id="3.40.50.1700">
    <property type="entry name" value="Glycoside hydrolase family 3 C-terminal domain"/>
    <property type="match status" value="1"/>
</dbReference>
<dbReference type="EMBL" id="MPKA01000044">
    <property type="protein sequence ID" value="OLU47647.1"/>
    <property type="molecule type" value="Genomic_DNA"/>
</dbReference>
<evidence type="ECO:0000259" key="3">
    <source>
        <dbReference type="SMART" id="SM01217"/>
    </source>
</evidence>
<dbReference type="Gene3D" id="3.20.20.300">
    <property type="entry name" value="Glycoside hydrolase, family 3, N-terminal domain"/>
    <property type="match status" value="1"/>
</dbReference>
<dbReference type="OrthoDB" id="9805821at2"/>
<dbReference type="PANTHER" id="PTHR42715:SF10">
    <property type="entry name" value="BETA-GLUCOSIDASE"/>
    <property type="match status" value="1"/>
</dbReference>
<accession>A0A1U7NPT4</accession>
<dbReference type="STRING" id="1862672.BO225_02045"/>
<dbReference type="GO" id="GO:0008422">
    <property type="term" value="F:beta-glucosidase activity"/>
    <property type="evidence" value="ECO:0007669"/>
    <property type="project" value="TreeGrafter"/>
</dbReference>
<dbReference type="InterPro" id="IPR017853">
    <property type="entry name" value="GH"/>
</dbReference>
<dbReference type="Pfam" id="PF01915">
    <property type="entry name" value="Glyco_hydro_3_C"/>
    <property type="match status" value="1"/>
</dbReference>
<dbReference type="InterPro" id="IPR036962">
    <property type="entry name" value="Glyco_hydro_3_N_sf"/>
</dbReference>
<dbReference type="PANTHER" id="PTHR42715">
    <property type="entry name" value="BETA-GLUCOSIDASE"/>
    <property type="match status" value="1"/>
</dbReference>
<dbReference type="InterPro" id="IPR050288">
    <property type="entry name" value="Cellulose_deg_GH3"/>
</dbReference>
<keyword evidence="5" id="KW-1185">Reference proteome</keyword>
<sequence length="789" mass="90022">MKIISESERKKAQQLLKQLSLSEKCSLLTGKDYWHIQGIPRLHLPDMMVSDGPSGLRKQEGKVDYLGMLPSKPTICYPCPSACASTFDPNLLEQLGIALGEECVHEEIGILLTPGINHKRSSLGGRNFEYYSEDPYVTETMAEALINGLQSTGVGCSLKHFCCNNQETARMINNSIVDDRALAQIYLRPFEKLIQRCQPATIMLAYNQLNGIYCAENKDLMDLGRQWGFEGFYISDWGGVNDRFLSIKNGLSLEMPGMNKELCHQVEKKIQEGEWEEDELDQRILPILEILVHHKNMQAKKEQPYTIEREALAKKIARESIVLLKNEDNLLPLSSHSSIALIGNMAKYPRYQGAGSSNVNTDTIESLCDFLPFAYYAKGYDENGHTNDVWLQEAEQLAKRAQVALVVVGLPLFYETEGYDKKDLSLPAGMRKLIERVLEANENTIVVVESGSPVLLPHLEKIKGLVFASLLGSYGGSAIAEILMGQISPSGKLNETFVRSLSQIPILEYPRSLRNTYYIESIYTGYRYYDAAKIDVAFPFGYGLSYTSFFYSNGAKNGNSITFDLTNTGKMDGKEVVQLYVSSSAPFSVPKLLRYKKISLKPQETKHIELFWEREDLEEYFDPWILREGDYTFYVGSSSRDRQLSFQEHIDGANIEVPNAYQNATYVKELDLHDFHFLIAYEEKENIRPKRYGMNTTIQDLIDTNWIYRLLIRGIMKKMLKDDQDIYKNLIEEMPLRILRMYGVSQTTMEGLFEMLNGKWIQGWKKINQNEIKKVIHDLEGLHESEIQK</sequence>
<dbReference type="SUPFAM" id="SSF51445">
    <property type="entry name" value="(Trans)glycosidases"/>
    <property type="match status" value="1"/>
</dbReference>
<keyword evidence="2" id="KW-0378">Hydrolase</keyword>
<dbReference type="SMART" id="SM01217">
    <property type="entry name" value="Fn3_like"/>
    <property type="match status" value="1"/>
</dbReference>
<name>A0A1U7NPT4_9FIRM</name>
<evidence type="ECO:0000256" key="1">
    <source>
        <dbReference type="ARBA" id="ARBA00005336"/>
    </source>
</evidence>
<organism evidence="4 5">
    <name type="scientific">Dubosiella newyorkensis</name>
    <dbReference type="NCBI Taxonomy" id="1862672"/>
    <lineage>
        <taxon>Bacteria</taxon>
        <taxon>Bacillati</taxon>
        <taxon>Bacillota</taxon>
        <taxon>Erysipelotrichia</taxon>
        <taxon>Erysipelotrichales</taxon>
        <taxon>Erysipelotrichaceae</taxon>
        <taxon>Dubosiella</taxon>
    </lineage>
</organism>
<dbReference type="Pfam" id="PF14310">
    <property type="entry name" value="Fn3-like"/>
    <property type="match status" value="1"/>
</dbReference>
<proteinExistence type="inferred from homology"/>
<evidence type="ECO:0000313" key="5">
    <source>
        <dbReference type="Proteomes" id="UP000186705"/>
    </source>
</evidence>
<dbReference type="Gene3D" id="2.60.40.10">
    <property type="entry name" value="Immunoglobulins"/>
    <property type="match status" value="1"/>
</dbReference>
<reference evidence="4 5" key="1">
    <citation type="submission" date="2016-11" db="EMBL/GenBank/DDBJ databases">
        <title>Description of two novel members of the family Erysipelotrichaceae: Ileibacterium lipovorans gen. nov., sp. nov. and Dubosiella newyorkensis, gen. nov., sp. nov.</title>
        <authorList>
            <person name="Cox L.M."/>
            <person name="Sohn J."/>
            <person name="Tyrrell K.L."/>
            <person name="Citron D.M."/>
            <person name="Lawson P.A."/>
            <person name="Patel N.B."/>
            <person name="Iizumi T."/>
            <person name="Perez-Perez G.I."/>
            <person name="Goldstein E.J."/>
            <person name="Blaser M.J."/>
        </authorList>
    </citation>
    <scope>NUCLEOTIDE SEQUENCE [LARGE SCALE GENOMIC DNA]</scope>
    <source>
        <strain evidence="4 5">NYU-BL-A4</strain>
    </source>
</reference>
<dbReference type="GeneID" id="78274727"/>
<dbReference type="Proteomes" id="UP000186705">
    <property type="component" value="Unassembled WGS sequence"/>
</dbReference>
<comment type="similarity">
    <text evidence="1">Belongs to the glycosyl hydrolase 3 family.</text>
</comment>
<feature type="domain" description="Fibronectin type III-like" evidence="3">
    <location>
        <begin position="575"/>
        <end position="639"/>
    </location>
</feature>
<dbReference type="InterPro" id="IPR026891">
    <property type="entry name" value="Fn3-like"/>
</dbReference>
<dbReference type="AlphaFoldDB" id="A0A1U7NPT4"/>
<dbReference type="SUPFAM" id="SSF52279">
    <property type="entry name" value="Beta-D-glucan exohydrolase, C-terminal domain"/>
    <property type="match status" value="1"/>
</dbReference>
<dbReference type="Pfam" id="PF00933">
    <property type="entry name" value="Glyco_hydro_3"/>
    <property type="match status" value="1"/>
</dbReference>
<dbReference type="InterPro" id="IPR036881">
    <property type="entry name" value="Glyco_hydro_3_C_sf"/>
</dbReference>